<accession>A0A016VRZ0</accession>
<dbReference type="AlphaFoldDB" id="A0A016VRZ0"/>
<dbReference type="EMBL" id="JARK01001341">
    <property type="protein sequence ID" value="EYC30180.1"/>
    <property type="molecule type" value="Genomic_DNA"/>
</dbReference>
<evidence type="ECO:0000256" key="1">
    <source>
        <dbReference type="SAM" id="Phobius"/>
    </source>
</evidence>
<keyword evidence="1" id="KW-1133">Transmembrane helix</keyword>
<gene>
    <name evidence="2" type="primary">Acey_s0005.g2497</name>
    <name evidence="2" type="ORF">Y032_0005g2497</name>
</gene>
<reference evidence="3" key="1">
    <citation type="journal article" date="2015" name="Nat. Genet.">
        <title>The genome and transcriptome of the zoonotic hookworm Ancylostoma ceylanicum identify infection-specific gene families.</title>
        <authorList>
            <person name="Schwarz E.M."/>
            <person name="Hu Y."/>
            <person name="Antoshechkin I."/>
            <person name="Miller M.M."/>
            <person name="Sternberg P.W."/>
            <person name="Aroian R.V."/>
        </authorList>
    </citation>
    <scope>NUCLEOTIDE SEQUENCE</scope>
    <source>
        <strain evidence="3">HY135</strain>
    </source>
</reference>
<organism evidence="2 3">
    <name type="scientific">Ancylostoma ceylanicum</name>
    <dbReference type="NCBI Taxonomy" id="53326"/>
    <lineage>
        <taxon>Eukaryota</taxon>
        <taxon>Metazoa</taxon>
        <taxon>Ecdysozoa</taxon>
        <taxon>Nematoda</taxon>
        <taxon>Chromadorea</taxon>
        <taxon>Rhabditida</taxon>
        <taxon>Rhabditina</taxon>
        <taxon>Rhabditomorpha</taxon>
        <taxon>Strongyloidea</taxon>
        <taxon>Ancylostomatidae</taxon>
        <taxon>Ancylostomatinae</taxon>
        <taxon>Ancylostoma</taxon>
    </lineage>
</organism>
<dbReference type="Pfam" id="PF10323">
    <property type="entry name" value="7TM_GPCR_Srv"/>
    <property type="match status" value="1"/>
</dbReference>
<proteinExistence type="predicted"/>
<feature type="transmembrane region" description="Helical" evidence="1">
    <location>
        <begin position="52"/>
        <end position="76"/>
    </location>
</feature>
<feature type="transmembrane region" description="Helical" evidence="1">
    <location>
        <begin position="134"/>
        <end position="158"/>
    </location>
</feature>
<keyword evidence="1" id="KW-0812">Transmembrane</keyword>
<protein>
    <submittedName>
        <fullName evidence="2">Uncharacterized protein</fullName>
    </submittedName>
</protein>
<feature type="transmembrane region" description="Helical" evidence="1">
    <location>
        <begin position="88"/>
        <end position="114"/>
    </location>
</feature>
<dbReference type="InterPro" id="IPR019426">
    <property type="entry name" value="7TM_GPCR_serpentine_rcpt_Srv"/>
</dbReference>
<comment type="caution">
    <text evidence="2">The sequence shown here is derived from an EMBL/GenBank/DDBJ whole genome shotgun (WGS) entry which is preliminary data.</text>
</comment>
<dbReference type="Proteomes" id="UP000024635">
    <property type="component" value="Unassembled WGS sequence"/>
</dbReference>
<name>A0A016VRZ0_9BILA</name>
<keyword evidence="1" id="KW-0472">Membrane</keyword>
<feature type="transmembrane region" description="Helical" evidence="1">
    <location>
        <begin position="170"/>
        <end position="191"/>
    </location>
</feature>
<evidence type="ECO:0000313" key="3">
    <source>
        <dbReference type="Proteomes" id="UP000024635"/>
    </source>
</evidence>
<evidence type="ECO:0000313" key="2">
    <source>
        <dbReference type="EMBL" id="EYC30180.1"/>
    </source>
</evidence>
<feature type="transmembrane region" description="Helical" evidence="1">
    <location>
        <begin position="203"/>
        <end position="226"/>
    </location>
</feature>
<dbReference type="OrthoDB" id="5820658at2759"/>
<sequence length="257" mass="29951">MWWNEAFMELFTLIFFIFTLYSRCFEFTIPVFLTLNEHKWWTKFAQITQEQIMYVQATNVVLAVCGRLAMICFANTRKLLIIEDLSRFTIFLLQITLPTLVVAPFYFVYNFYYGLKGITVPLLLSTTDKSYDKYIFMIGLIYRLSALILCLGGYLFLYCKIRHNTKRAELNVLIHGISLVLALSAVLSLSVFRRFQIQENSPIMRVFFLTTMIWIPTVNVLVTTFLTSGLRKRLLRPFSSSQSTVIISKVTRATQIK</sequence>
<keyword evidence="3" id="KW-1185">Reference proteome</keyword>